<accession>A0A7C8RCL6</accession>
<organism evidence="1 2">
    <name type="scientific">Orbilia oligospora</name>
    <name type="common">Nematode-trapping fungus</name>
    <name type="synonym">Arthrobotrys oligospora</name>
    <dbReference type="NCBI Taxonomy" id="2813651"/>
    <lineage>
        <taxon>Eukaryota</taxon>
        <taxon>Fungi</taxon>
        <taxon>Dikarya</taxon>
        <taxon>Ascomycota</taxon>
        <taxon>Pezizomycotina</taxon>
        <taxon>Orbiliomycetes</taxon>
        <taxon>Orbiliales</taxon>
        <taxon>Orbiliaceae</taxon>
        <taxon>Orbilia</taxon>
    </lineage>
</organism>
<name>A0A7C8RCL6_ORBOL</name>
<evidence type="ECO:0000313" key="2">
    <source>
        <dbReference type="Proteomes" id="UP000474640"/>
    </source>
</evidence>
<protein>
    <submittedName>
        <fullName evidence="1">Uncharacterized protein</fullName>
    </submittedName>
</protein>
<reference evidence="1 2" key="1">
    <citation type="submission" date="2020-01" db="EMBL/GenBank/DDBJ databases">
        <authorList>
            <person name="Palmer J.M."/>
        </authorList>
    </citation>
    <scope>NUCLEOTIDE SEQUENCE [LARGE SCALE GENOMIC DNA]</scope>
    <source>
        <strain evidence="1 2">TWF970</strain>
    </source>
</reference>
<dbReference type="Proteomes" id="UP000474640">
    <property type="component" value="Unassembled WGS sequence"/>
</dbReference>
<comment type="caution">
    <text evidence="1">The sequence shown here is derived from an EMBL/GenBank/DDBJ whole genome shotgun (WGS) entry which is preliminary data.</text>
</comment>
<sequence length="145" mass="15817">MVSIAASMIREDMDFYQQDGRAHRDMTPPKTECDMAGFPIEKEIVISEGEGASGTPPVMSALLHTDWSESLHSRRGSVDTALAKRGLSKPSPSGESLIGIIERRDGLKRFTFQWNCNLVIVIGGGRDISNSMAPFMSSLANDLLC</sequence>
<proteinExistence type="predicted"/>
<dbReference type="OrthoDB" id="10337918at2759"/>
<gene>
    <name evidence="1" type="ORF">TWF970_004773</name>
</gene>
<dbReference type="AlphaFoldDB" id="A0A7C8RCL6"/>
<evidence type="ECO:0000313" key="1">
    <source>
        <dbReference type="EMBL" id="KAF3277892.1"/>
    </source>
</evidence>
<dbReference type="EMBL" id="JAABOJ010000026">
    <property type="protein sequence ID" value="KAF3277892.1"/>
    <property type="molecule type" value="Genomic_DNA"/>
</dbReference>